<evidence type="ECO:0000313" key="2">
    <source>
        <dbReference type="EMBL" id="OWK37482.1"/>
    </source>
</evidence>
<protein>
    <submittedName>
        <fullName evidence="2">Acetyltransferase</fullName>
    </submittedName>
</protein>
<feature type="domain" description="N-acetyltransferase" evidence="1">
    <location>
        <begin position="1"/>
        <end position="136"/>
    </location>
</feature>
<accession>A0A225D7Q6</accession>
<dbReference type="Proteomes" id="UP000214646">
    <property type="component" value="Unassembled WGS sequence"/>
</dbReference>
<proteinExistence type="predicted"/>
<evidence type="ECO:0000313" key="3">
    <source>
        <dbReference type="Proteomes" id="UP000214646"/>
    </source>
</evidence>
<gene>
    <name evidence="2" type="ORF">FRUB_06602</name>
</gene>
<keyword evidence="2" id="KW-0808">Transferase</keyword>
<name>A0A225D7Q6_9BACT</name>
<organism evidence="2 3">
    <name type="scientific">Fimbriiglobus ruber</name>
    <dbReference type="NCBI Taxonomy" id="1908690"/>
    <lineage>
        <taxon>Bacteria</taxon>
        <taxon>Pseudomonadati</taxon>
        <taxon>Planctomycetota</taxon>
        <taxon>Planctomycetia</taxon>
        <taxon>Gemmatales</taxon>
        <taxon>Gemmataceae</taxon>
        <taxon>Fimbriiglobus</taxon>
    </lineage>
</organism>
<comment type="caution">
    <text evidence="2">The sequence shown here is derived from an EMBL/GenBank/DDBJ whole genome shotgun (WGS) entry which is preliminary data.</text>
</comment>
<sequence>MERMTDLTPADRAAIVAPLDAFSRERGFPWQPTPLAFALREEAGSIVGGLIGEINWGWLRIEILAVAEEFRGDGWGRRLVEEAERTAVATGCHGAWVDTFSFQAPEFYRRLGYHVFGELPDYPAGQTRYFLAKRLTEGEAAPVAPPAGTYPI</sequence>
<dbReference type="CDD" id="cd04301">
    <property type="entry name" value="NAT_SF"/>
    <property type="match status" value="1"/>
</dbReference>
<dbReference type="InterPro" id="IPR000182">
    <property type="entry name" value="GNAT_dom"/>
</dbReference>
<dbReference type="SUPFAM" id="SSF55729">
    <property type="entry name" value="Acyl-CoA N-acyltransferases (Nat)"/>
    <property type="match status" value="1"/>
</dbReference>
<dbReference type="Gene3D" id="3.40.630.30">
    <property type="match status" value="1"/>
</dbReference>
<reference evidence="3" key="1">
    <citation type="submission" date="2017-06" db="EMBL/GenBank/DDBJ databases">
        <title>Genome analysis of Fimbriiglobus ruber SP5, the first member of the order Planctomycetales with confirmed chitinolytic capability.</title>
        <authorList>
            <person name="Ravin N.V."/>
            <person name="Rakitin A.L."/>
            <person name="Ivanova A.A."/>
            <person name="Beletsky A.V."/>
            <person name="Kulichevskaya I.S."/>
            <person name="Mardanov A.V."/>
            <person name="Dedysh S.N."/>
        </authorList>
    </citation>
    <scope>NUCLEOTIDE SEQUENCE [LARGE SCALE GENOMIC DNA]</scope>
    <source>
        <strain evidence="3">SP5</strain>
    </source>
</reference>
<dbReference type="Pfam" id="PF00583">
    <property type="entry name" value="Acetyltransf_1"/>
    <property type="match status" value="1"/>
</dbReference>
<evidence type="ECO:0000259" key="1">
    <source>
        <dbReference type="PROSITE" id="PS51186"/>
    </source>
</evidence>
<dbReference type="InterPro" id="IPR016181">
    <property type="entry name" value="Acyl_CoA_acyltransferase"/>
</dbReference>
<dbReference type="GO" id="GO:0016747">
    <property type="term" value="F:acyltransferase activity, transferring groups other than amino-acyl groups"/>
    <property type="evidence" value="ECO:0007669"/>
    <property type="project" value="InterPro"/>
</dbReference>
<dbReference type="AlphaFoldDB" id="A0A225D7Q6"/>
<keyword evidence="3" id="KW-1185">Reference proteome</keyword>
<dbReference type="PROSITE" id="PS51186">
    <property type="entry name" value="GNAT"/>
    <property type="match status" value="1"/>
</dbReference>
<dbReference type="EMBL" id="NIDE01000014">
    <property type="protein sequence ID" value="OWK37482.1"/>
    <property type="molecule type" value="Genomic_DNA"/>
</dbReference>